<dbReference type="InterPro" id="IPR006817">
    <property type="entry name" value="Lipoprotein_leucine-zipper_dom"/>
</dbReference>
<reference evidence="12 13" key="1">
    <citation type="submission" date="2017-05" db="EMBL/GenBank/DDBJ databases">
        <title>Genome sequence of Candidatus Fukatsuia symbiotica and Candidatus Hamiltonella defensa from Acyrthosiphon pisum strain 5D.</title>
        <authorList>
            <person name="Patel V.A."/>
            <person name="Chevignon G."/>
            <person name="Russell J.A."/>
            <person name="Oliver K.M."/>
        </authorList>
    </citation>
    <scope>NUCLEOTIDE SEQUENCE [LARGE SCALE GENOMIC DNA]</scope>
    <source>
        <strain evidence="12 13">5D</strain>
    </source>
</reference>
<accession>A0A2U8I5B9</accession>
<comment type="caution">
    <text evidence="7">Lacks conserved residue(s) required for the propagation of feature annotation.</text>
</comment>
<evidence type="ECO:0000256" key="4">
    <source>
        <dbReference type="ARBA" id="ARBA00023139"/>
    </source>
</evidence>
<feature type="lipid moiety-binding region" description="N-palmitoyl cysteine" evidence="7">
    <location>
        <position position="21"/>
    </location>
</feature>
<feature type="domain" description="Lipoprotein leucine-zipper" evidence="11">
    <location>
        <begin position="27"/>
        <end position="78"/>
    </location>
</feature>
<dbReference type="AlphaFoldDB" id="A0A2U8I5B9"/>
<keyword evidence="7" id="KW-0134">Cell wall</keyword>
<feature type="modified residue" description="N6-murein peptidoglycan lysine" evidence="7 8">
    <location>
        <position position="78"/>
    </location>
</feature>
<keyword evidence="7" id="KW-0964">Secreted</keyword>
<keyword evidence="3 7" id="KW-0472">Membrane</keyword>
<dbReference type="HAMAP" id="MF_00843">
    <property type="entry name" value="Lpp"/>
    <property type="match status" value="1"/>
</dbReference>
<evidence type="ECO:0000256" key="7">
    <source>
        <dbReference type="HAMAP-Rule" id="MF_00843"/>
    </source>
</evidence>
<evidence type="ECO:0000313" key="13">
    <source>
        <dbReference type="Proteomes" id="UP000261875"/>
    </source>
</evidence>
<evidence type="ECO:0000256" key="10">
    <source>
        <dbReference type="SAM" id="MobiDB-lite"/>
    </source>
</evidence>
<evidence type="ECO:0000313" key="12">
    <source>
        <dbReference type="EMBL" id="AWK14351.1"/>
    </source>
</evidence>
<comment type="similarity">
    <text evidence="7">Belongs to the Lpp family.</text>
</comment>
<evidence type="ECO:0000256" key="6">
    <source>
        <dbReference type="ARBA" id="ARBA00023288"/>
    </source>
</evidence>
<dbReference type="Pfam" id="PF04728">
    <property type="entry name" value="LPP"/>
    <property type="match status" value="1"/>
</dbReference>
<dbReference type="RefSeq" id="WP_072549551.1">
    <property type="nucleotide sequence ID" value="NZ_CP021659.1"/>
</dbReference>
<dbReference type="NCBIfam" id="NF011925">
    <property type="entry name" value="PRK15396.1"/>
    <property type="match status" value="1"/>
</dbReference>
<evidence type="ECO:0000256" key="5">
    <source>
        <dbReference type="ARBA" id="ARBA00023237"/>
    </source>
</evidence>
<protein>
    <recommendedName>
        <fullName evidence="7">Major outer membrane lipoprotein Lpp</fullName>
    </recommendedName>
</protein>
<dbReference type="GO" id="GO:0009279">
    <property type="term" value="C:cell outer membrane"/>
    <property type="evidence" value="ECO:0007669"/>
    <property type="project" value="UniProtKB-SubCell"/>
</dbReference>
<organism evidence="12 13">
    <name type="scientific">Candidatus Fukatsuia symbiotica</name>
    <dbReference type="NCBI Taxonomy" id="1878942"/>
    <lineage>
        <taxon>Bacteria</taxon>
        <taxon>Pseudomonadati</taxon>
        <taxon>Pseudomonadota</taxon>
        <taxon>Gammaproteobacteria</taxon>
        <taxon>Enterobacterales</taxon>
        <taxon>Yersiniaceae</taxon>
        <taxon>Candidatus Fukatsuia</taxon>
    </lineage>
</organism>
<dbReference type="Proteomes" id="UP000261875">
    <property type="component" value="Chromosome"/>
</dbReference>
<dbReference type="SUPFAM" id="SSF58042">
    <property type="entry name" value="Outer membrane lipoprotein"/>
    <property type="match status" value="1"/>
</dbReference>
<dbReference type="GO" id="GO:0008289">
    <property type="term" value="F:lipid binding"/>
    <property type="evidence" value="ECO:0007669"/>
    <property type="project" value="UniProtKB-UniRule"/>
</dbReference>
<dbReference type="GO" id="GO:0042834">
    <property type="term" value="F:peptidoglycan binding"/>
    <property type="evidence" value="ECO:0007669"/>
    <property type="project" value="UniProtKB-UniRule"/>
</dbReference>
<sequence length="78" mass="8498">MNATKLILGTVILSSVLLAGCSNRSHIERLSSDVQTINAKVDQLSNEVSAMRSDVQAAKDNATRANQRLSNKAHSYRK</sequence>
<feature type="repeat" evidence="7">
    <location>
        <begin position="38"/>
        <end position="48"/>
    </location>
</feature>
<comment type="subcellular location">
    <subcellularLocation>
        <location evidence="7">Cell outer membrane</location>
        <topology evidence="7">Lipid-anchor</topology>
        <orientation evidence="7">Periplasmic side</orientation>
    </subcellularLocation>
    <subcellularLocation>
        <location evidence="7">Secreted</location>
        <location evidence="7">Cell wall</location>
        <topology evidence="7">Peptidoglycan-anchor</topology>
    </subcellularLocation>
    <text evidence="7">Attached via its lipidated N-terminus to the inner leaflet of the outer membrane. Attached to the peptidoglycan network (PGN) via its C-terminus.</text>
</comment>
<dbReference type="PANTHER" id="PTHR38763">
    <property type="entry name" value="MAJOR OUTER MEMBRANE PROLIPOPROTEIN LPP"/>
    <property type="match status" value="1"/>
</dbReference>
<dbReference type="PROSITE" id="PS51257">
    <property type="entry name" value="PROKAR_LIPOPROTEIN"/>
    <property type="match status" value="1"/>
</dbReference>
<dbReference type="PANTHER" id="PTHR38763:SF1">
    <property type="entry name" value="MAJOR OUTER MEMBRANE LIPOPROTEIN LPP"/>
    <property type="match status" value="1"/>
</dbReference>
<keyword evidence="4 7" id="KW-0564">Palmitate</keyword>
<comment type="subunit">
    <text evidence="7">Homotrimer.</text>
</comment>
<dbReference type="PIRSF" id="PIRSF002855">
    <property type="entry name" value="Murein-lipoprotein"/>
    <property type="match status" value="1"/>
</dbReference>
<dbReference type="GO" id="GO:0030258">
    <property type="term" value="P:lipid modification"/>
    <property type="evidence" value="ECO:0007669"/>
    <property type="project" value="UniProtKB-UniRule"/>
</dbReference>
<keyword evidence="1" id="KW-0732">Signal</keyword>
<evidence type="ECO:0000256" key="8">
    <source>
        <dbReference type="PIRSR" id="PIRSR002855-1"/>
    </source>
</evidence>
<dbReference type="Gene3D" id="1.20.5.190">
    <property type="match status" value="1"/>
</dbReference>
<name>A0A2U8I5B9_9GAMM</name>
<dbReference type="NCBIfam" id="NF040598">
    <property type="entry name" value="Ala_zip_lipo"/>
    <property type="match status" value="1"/>
</dbReference>
<feature type="compositionally biased region" description="Polar residues" evidence="10">
    <location>
        <begin position="63"/>
        <end position="78"/>
    </location>
</feature>
<dbReference type="EMBL" id="CP021659">
    <property type="protein sequence ID" value="AWK14351.1"/>
    <property type="molecule type" value="Genomic_DNA"/>
</dbReference>
<comment type="function">
    <text evidence="7">A highly abundant outer membrane lipoprotein that controls the distance between the inner and outer membranes. The only protein known to be covalently linked to the peptidoglycan network (PGN). Also non-covalently binds the PGN. The link between the cell outer membrane and PGN contributes to maintenance of the structural and functional integrity of the cell envelope, and maintains the correct distance between the PGN and the outer membrane.</text>
</comment>
<dbReference type="KEGG" id="fsm:CCS41_07495"/>
<dbReference type="STRING" id="1878942.GCA_900128755_00356"/>
<feature type="lipid moiety-binding region" description="S-diacylglycerol cysteine" evidence="7 9">
    <location>
        <position position="21"/>
    </location>
</feature>
<evidence type="ECO:0000259" key="11">
    <source>
        <dbReference type="Pfam" id="PF04728"/>
    </source>
</evidence>
<evidence type="ECO:0000256" key="2">
    <source>
        <dbReference type="ARBA" id="ARBA00023088"/>
    </source>
</evidence>
<keyword evidence="7" id="KW-0677">Repeat</keyword>
<feature type="region of interest" description="Disordered" evidence="10">
    <location>
        <begin position="59"/>
        <end position="78"/>
    </location>
</feature>
<keyword evidence="13" id="KW-1185">Reference proteome</keyword>
<dbReference type="InterPro" id="IPR016367">
    <property type="entry name" value="MOM_Lpp"/>
</dbReference>
<dbReference type="OrthoDB" id="6567756at2"/>
<dbReference type="GO" id="GO:0043580">
    <property type="term" value="P:periplasmic space organization"/>
    <property type="evidence" value="ECO:0007669"/>
    <property type="project" value="UniProtKB-UniRule"/>
</dbReference>
<keyword evidence="6 7" id="KW-0449">Lipoprotein</keyword>
<evidence type="ECO:0000256" key="1">
    <source>
        <dbReference type="ARBA" id="ARBA00022729"/>
    </source>
</evidence>
<evidence type="ECO:0000256" key="3">
    <source>
        <dbReference type="ARBA" id="ARBA00023136"/>
    </source>
</evidence>
<keyword evidence="5 7" id="KW-0998">Cell outer membrane</keyword>
<proteinExistence type="inferred from homology"/>
<evidence type="ECO:0000256" key="9">
    <source>
        <dbReference type="PIRSR" id="PIRSR002855-2"/>
    </source>
</evidence>
<gene>
    <name evidence="7" type="primary">lpp</name>
    <name evidence="12" type="ORF">CCS41_07495</name>
</gene>
<keyword evidence="2 7" id="KW-0572">Peptidoglycan-anchor</keyword>